<organism evidence="2 3">
    <name type="scientific">Ditylenchus dipsaci</name>
    <dbReference type="NCBI Taxonomy" id="166011"/>
    <lineage>
        <taxon>Eukaryota</taxon>
        <taxon>Metazoa</taxon>
        <taxon>Ecdysozoa</taxon>
        <taxon>Nematoda</taxon>
        <taxon>Chromadorea</taxon>
        <taxon>Rhabditida</taxon>
        <taxon>Tylenchina</taxon>
        <taxon>Tylenchomorpha</taxon>
        <taxon>Sphaerularioidea</taxon>
        <taxon>Anguinidae</taxon>
        <taxon>Anguininae</taxon>
        <taxon>Ditylenchus</taxon>
    </lineage>
</organism>
<protein>
    <submittedName>
        <fullName evidence="3">Secreted protein</fullName>
    </submittedName>
</protein>
<evidence type="ECO:0000256" key="1">
    <source>
        <dbReference type="SAM" id="SignalP"/>
    </source>
</evidence>
<keyword evidence="1" id="KW-0732">Signal</keyword>
<dbReference type="AlphaFoldDB" id="A0A915D390"/>
<reference evidence="3" key="1">
    <citation type="submission" date="2022-11" db="UniProtKB">
        <authorList>
            <consortium name="WormBaseParasite"/>
        </authorList>
    </citation>
    <scope>IDENTIFICATION</scope>
</reference>
<feature type="signal peptide" evidence="1">
    <location>
        <begin position="1"/>
        <end position="24"/>
    </location>
</feature>
<evidence type="ECO:0000313" key="2">
    <source>
        <dbReference type="Proteomes" id="UP000887574"/>
    </source>
</evidence>
<dbReference type="WBParaSite" id="jg15096">
    <property type="protein sequence ID" value="jg15096"/>
    <property type="gene ID" value="jg15096"/>
</dbReference>
<accession>A0A915D390</accession>
<name>A0A915D390_9BILA</name>
<feature type="chain" id="PRO_5036941015" evidence="1">
    <location>
        <begin position="25"/>
        <end position="82"/>
    </location>
</feature>
<sequence>MVTMECMAILLTVFLGEMVSDTVAYLQFGRSYAVQKSVQPMMGSMEVVAHSCLQGLLMELHIRLLVMACSSMLFNDNGKCLR</sequence>
<keyword evidence="2" id="KW-1185">Reference proteome</keyword>
<dbReference type="Proteomes" id="UP000887574">
    <property type="component" value="Unplaced"/>
</dbReference>
<evidence type="ECO:0000313" key="3">
    <source>
        <dbReference type="WBParaSite" id="jg15096"/>
    </source>
</evidence>
<proteinExistence type="predicted"/>